<dbReference type="AlphaFoldDB" id="A0A2A9MEK9"/>
<feature type="compositionally biased region" description="Basic and acidic residues" evidence="2">
    <location>
        <begin position="449"/>
        <end position="458"/>
    </location>
</feature>
<dbReference type="Proteomes" id="UP000224006">
    <property type="component" value="Chromosome VI"/>
</dbReference>
<feature type="region of interest" description="Disordered" evidence="2">
    <location>
        <begin position="364"/>
        <end position="394"/>
    </location>
</feature>
<accession>A0A2A9MEK9</accession>
<dbReference type="VEuPathDB" id="ToxoDB:BESB_067340"/>
<dbReference type="GeneID" id="40311660"/>
<feature type="region of interest" description="Disordered" evidence="2">
    <location>
        <begin position="226"/>
        <end position="246"/>
    </location>
</feature>
<proteinExistence type="predicted"/>
<sequence>MSLVAAVSAPAASSAKAFSHFSPLRCRGPLGVGSLDRFALKDSLPVSAGGCGGAPARAEGPSLPVCGTAYDENDAFFNASLVRPFFPAQLFPRSSKRRHACTTGSWQDAKKSATDSPAPPLKKARSGAAVSASPGRVAATSRPPSAKALPATVSDTLRAGRQCLGDRASNAKIHAENLVAPRSEEAQSAASENKMKAWVLGVAAAVWEVRGSRMAEAYERELMAVHDQPVSRPTTSQPEEPRTRNDGEFAALQGEIRRLEKRLEEVAQMQRESLTEVQQAHVRNLQRLRSSLLGRQQEMRDILQQLSQQQCQRRMLGEKGRHACPDLMERLRHLMDEQERRVTLLYVQQVNNLQDALRKSLTRTSAHAKDFSPCSEKGSPVSPGGDDAAAARREHADAHRWRALCCADSVMSEKRVKKKPPPFSNSNSSLKRRSVCMLRGLASAARSETIPKKAEASRKKPGHLPLYRAKQKI</sequence>
<evidence type="ECO:0000256" key="2">
    <source>
        <dbReference type="SAM" id="MobiDB-lite"/>
    </source>
</evidence>
<keyword evidence="1" id="KW-0175">Coiled coil</keyword>
<evidence type="ECO:0000313" key="3">
    <source>
        <dbReference type="EMBL" id="PFH34701.1"/>
    </source>
</evidence>
<keyword evidence="4" id="KW-1185">Reference proteome</keyword>
<comment type="caution">
    <text evidence="3">The sequence shown here is derived from an EMBL/GenBank/DDBJ whole genome shotgun (WGS) entry which is preliminary data.</text>
</comment>
<gene>
    <name evidence="3" type="ORF">BESB_067340</name>
</gene>
<feature type="region of interest" description="Disordered" evidence="2">
    <location>
        <begin position="97"/>
        <end position="148"/>
    </location>
</feature>
<protein>
    <submittedName>
        <fullName evidence="3">Uncharacterized protein</fullName>
    </submittedName>
</protein>
<dbReference type="RefSeq" id="XP_029218710.1">
    <property type="nucleotide sequence ID" value="XM_029365127.1"/>
</dbReference>
<name>A0A2A9MEK9_BESBE</name>
<evidence type="ECO:0000256" key="1">
    <source>
        <dbReference type="SAM" id="Coils"/>
    </source>
</evidence>
<feature type="region of interest" description="Disordered" evidence="2">
    <location>
        <begin position="445"/>
        <end position="473"/>
    </location>
</feature>
<dbReference type="EMBL" id="NWUJ01000006">
    <property type="protein sequence ID" value="PFH34701.1"/>
    <property type="molecule type" value="Genomic_DNA"/>
</dbReference>
<evidence type="ECO:0000313" key="4">
    <source>
        <dbReference type="Proteomes" id="UP000224006"/>
    </source>
</evidence>
<organism evidence="3 4">
    <name type="scientific">Besnoitia besnoiti</name>
    <name type="common">Apicomplexan protozoan</name>
    <dbReference type="NCBI Taxonomy" id="94643"/>
    <lineage>
        <taxon>Eukaryota</taxon>
        <taxon>Sar</taxon>
        <taxon>Alveolata</taxon>
        <taxon>Apicomplexa</taxon>
        <taxon>Conoidasida</taxon>
        <taxon>Coccidia</taxon>
        <taxon>Eucoccidiorida</taxon>
        <taxon>Eimeriorina</taxon>
        <taxon>Sarcocystidae</taxon>
        <taxon>Besnoitia</taxon>
    </lineage>
</organism>
<feature type="coiled-coil region" evidence="1">
    <location>
        <begin position="249"/>
        <end position="276"/>
    </location>
</feature>
<dbReference type="KEGG" id="bbes:BESB_067340"/>
<dbReference type="OrthoDB" id="331538at2759"/>
<reference evidence="3 4" key="1">
    <citation type="submission" date="2017-09" db="EMBL/GenBank/DDBJ databases">
        <title>Genome sequencing of Besnoitia besnoiti strain Bb-Ger1.</title>
        <authorList>
            <person name="Schares G."/>
            <person name="Venepally P."/>
            <person name="Lorenzi H.A."/>
        </authorList>
    </citation>
    <scope>NUCLEOTIDE SEQUENCE [LARGE SCALE GENOMIC DNA]</scope>
    <source>
        <strain evidence="3 4">Bb-Ger1</strain>
    </source>
</reference>